<dbReference type="GeneID" id="64819216"/>
<organism evidence="1 2">
    <name type="scientific">Methanobacterium alkalithermotolerans</name>
    <dbReference type="NCBI Taxonomy" id="2731220"/>
    <lineage>
        <taxon>Archaea</taxon>
        <taxon>Methanobacteriati</taxon>
        <taxon>Methanobacteriota</taxon>
        <taxon>Methanomada group</taxon>
        <taxon>Methanobacteria</taxon>
        <taxon>Methanobacteriales</taxon>
        <taxon>Methanobacteriaceae</taxon>
        <taxon>Methanobacterium</taxon>
    </lineage>
</organism>
<gene>
    <name evidence="1" type="ORF">HYG87_00590</name>
</gene>
<protein>
    <submittedName>
        <fullName evidence="1">Uncharacterized protein</fullName>
    </submittedName>
</protein>
<dbReference type="RefSeq" id="WP_211533309.1">
    <property type="nucleotide sequence ID" value="NZ_CP058560.1"/>
</dbReference>
<dbReference type="EMBL" id="CP058560">
    <property type="protein sequence ID" value="QUH22366.1"/>
    <property type="molecule type" value="Genomic_DNA"/>
</dbReference>
<reference evidence="1" key="1">
    <citation type="submission" date="2020-07" db="EMBL/GenBank/DDBJ databases">
        <title>Methanobacterium. sp. MethCan genome.</title>
        <authorList>
            <person name="Postec A."/>
            <person name="Quemeneur M."/>
        </authorList>
    </citation>
    <scope>NUCLEOTIDE SEQUENCE</scope>
    <source>
        <strain evidence="1">MethCAN</strain>
    </source>
</reference>
<keyword evidence="2" id="KW-1185">Reference proteome</keyword>
<evidence type="ECO:0000313" key="2">
    <source>
        <dbReference type="Proteomes" id="UP000681041"/>
    </source>
</evidence>
<name>A0A8T8K1M5_9EURY</name>
<dbReference type="Proteomes" id="UP000681041">
    <property type="component" value="Chromosome"/>
</dbReference>
<sequence length="125" mass="14811">MEKFILDSFKGELIFNSDDFRLEIIPNLDIDKQNNEESILNNLVKNYQSVSTKKLSGNIIHNKNSFYISKVNGFDKNSKTYFSDLIFKDSNENFFQIKINCKNRMKRNNLEKMITNDLDNYEFCI</sequence>
<evidence type="ECO:0000313" key="1">
    <source>
        <dbReference type="EMBL" id="QUH22366.1"/>
    </source>
</evidence>
<dbReference type="KEGG" id="meme:HYG87_00590"/>
<dbReference type="AlphaFoldDB" id="A0A8T8K1M5"/>
<proteinExistence type="predicted"/>
<accession>A0A8T8K1M5</accession>